<evidence type="ECO:0000256" key="1">
    <source>
        <dbReference type="ARBA" id="ARBA00007257"/>
    </source>
</evidence>
<dbReference type="InterPro" id="IPR013783">
    <property type="entry name" value="Ig-like_fold"/>
</dbReference>
<organism evidence="6 7">
    <name type="scientific">Anaerococcus lactolyticus S7-1-13</name>
    <dbReference type="NCBI Taxonomy" id="1284686"/>
    <lineage>
        <taxon>Bacteria</taxon>
        <taxon>Bacillati</taxon>
        <taxon>Bacillota</taxon>
        <taxon>Tissierellia</taxon>
        <taxon>Tissierellales</taxon>
        <taxon>Peptoniphilaceae</taxon>
        <taxon>Anaerococcus</taxon>
    </lineage>
</organism>
<reference evidence="6 7" key="1">
    <citation type="submission" date="2014-07" db="EMBL/GenBank/DDBJ databases">
        <authorList>
            <person name="McCorrison J."/>
            <person name="Sanka R."/>
            <person name="Torralba M."/>
            <person name="Gillis M."/>
            <person name="Haft D.H."/>
            <person name="Methe B."/>
            <person name="Sutton G."/>
            <person name="Nelson K.E."/>
        </authorList>
    </citation>
    <scope>NUCLEOTIDE SEQUENCE [LARGE SCALE GENOMIC DNA]</scope>
    <source>
        <strain evidence="6 7">S7-1-13</strain>
    </source>
</reference>
<dbReference type="SUPFAM" id="SSF49478">
    <property type="entry name" value="Cna protein B-type domain"/>
    <property type="match status" value="2"/>
</dbReference>
<keyword evidence="3" id="KW-0732">Signal</keyword>
<evidence type="ECO:0000313" key="6">
    <source>
        <dbReference type="EMBL" id="KGF04399.1"/>
    </source>
</evidence>
<evidence type="ECO:0000256" key="3">
    <source>
        <dbReference type="ARBA" id="ARBA00022729"/>
    </source>
</evidence>
<keyword evidence="4" id="KW-1133">Transmembrane helix</keyword>
<evidence type="ECO:0000313" key="7">
    <source>
        <dbReference type="Proteomes" id="UP000029579"/>
    </source>
</evidence>
<comment type="caution">
    <text evidence="6">The sequence shown here is derived from an EMBL/GenBank/DDBJ whole genome shotgun (WGS) entry which is preliminary data.</text>
</comment>
<keyword evidence="2" id="KW-0964">Secreted</keyword>
<proteinExistence type="inferred from homology"/>
<feature type="domain" description="SpaA-like prealbumin fold" evidence="5">
    <location>
        <begin position="224"/>
        <end position="314"/>
    </location>
</feature>
<evidence type="ECO:0000256" key="4">
    <source>
        <dbReference type="SAM" id="Phobius"/>
    </source>
</evidence>
<feature type="domain" description="SpaA-like prealbumin fold" evidence="5">
    <location>
        <begin position="344"/>
        <end position="430"/>
    </location>
</feature>
<feature type="transmembrane region" description="Helical" evidence="4">
    <location>
        <begin position="478"/>
        <end position="496"/>
    </location>
</feature>
<protein>
    <recommendedName>
        <fullName evidence="5">SpaA-like prealbumin fold domain-containing protein</fullName>
    </recommendedName>
</protein>
<gene>
    <name evidence="6" type="ORF">HMPREF1630_04295</name>
</gene>
<dbReference type="RefSeq" id="WP_037327361.1">
    <property type="nucleotide sequence ID" value="NZ_JRMW01000031.1"/>
</dbReference>
<name>A0A095Z7G9_9FIRM</name>
<dbReference type="eggNOG" id="COG4932">
    <property type="taxonomic scope" value="Bacteria"/>
</dbReference>
<dbReference type="EMBL" id="JRMW01000031">
    <property type="protein sequence ID" value="KGF04399.1"/>
    <property type="molecule type" value="Genomic_DNA"/>
</dbReference>
<dbReference type="OrthoDB" id="3265073at2"/>
<evidence type="ECO:0000256" key="2">
    <source>
        <dbReference type="ARBA" id="ARBA00022525"/>
    </source>
</evidence>
<dbReference type="Gene3D" id="2.60.40.10">
    <property type="entry name" value="Immunoglobulins"/>
    <property type="match status" value="3"/>
</dbReference>
<accession>A0A095Z7G9</accession>
<dbReference type="AlphaFoldDB" id="A0A095Z7G9"/>
<dbReference type="Pfam" id="PF17802">
    <property type="entry name" value="SpaA"/>
    <property type="match status" value="3"/>
</dbReference>
<comment type="similarity">
    <text evidence="1">Belongs to the serine-aspartate repeat-containing protein (SDr) family.</text>
</comment>
<dbReference type="Proteomes" id="UP000029579">
    <property type="component" value="Unassembled WGS sequence"/>
</dbReference>
<evidence type="ECO:0000259" key="5">
    <source>
        <dbReference type="Pfam" id="PF17802"/>
    </source>
</evidence>
<dbReference type="InterPro" id="IPR041033">
    <property type="entry name" value="SpaA_PFL_dom_1"/>
</dbReference>
<feature type="domain" description="SpaA-like prealbumin fold" evidence="5">
    <location>
        <begin position="108"/>
        <end position="197"/>
    </location>
</feature>
<keyword evidence="4" id="KW-0472">Membrane</keyword>
<dbReference type="PANTHER" id="PTHR36108:SF13">
    <property type="entry name" value="COLOSSIN-B-RELATED"/>
    <property type="match status" value="1"/>
</dbReference>
<dbReference type="PANTHER" id="PTHR36108">
    <property type="entry name" value="COLOSSIN-B-RELATED"/>
    <property type="match status" value="1"/>
</dbReference>
<keyword evidence="4" id="KW-0812">Transmembrane</keyword>
<sequence>MLKKKLNHDKILIQDMGKSKTSKLVYDNVAYDEIDTRKIENFDVDKLSEQILIDNLDKGFYLIKETDESKKILNKQLVPIIVRLPDDETNNNIRTVIAKEVKKVKTNNISLIKVDADNKNIRINKAQFKLYQKIKDGNEVKSIPVKVTGEKGKYTRDDEKGADINLETWDNGEIIVRNLLEGVYYFKEVAPAPGYDKANVGKISEDLKPGGEPFVIKNKITPILKKIDAADKNKYLKDAVFKLYKKDGTVLKFKKSGVYYELDNSGKEEIVTDENGLIYISDLKDGDYYFEETKAPKGYQLSKTKIEFKVKDARAVNDKGDIKILIVENTPDKPNPKTPTGGFNFVKIDDSKDEKRLAGARFVLMKLDEKTNKYERVVRDGKQITLESGNNGEFRVDGLEYGRYAIREEAAPTNYYIDNPLTYFDVDAASISLPAKKIVNKPYKPVITRRDNTTVTKYVPTNATTVIKNIVKTGDVKIIIMAIAGLILLTMGIKLVNSSEKLQMA</sequence>